<proteinExistence type="predicted"/>
<dbReference type="InterPro" id="IPR010982">
    <property type="entry name" value="Lambda_DNA-bd_dom_sf"/>
</dbReference>
<feature type="domain" description="HTH cro/C1-type" evidence="1">
    <location>
        <begin position="38"/>
        <end position="92"/>
    </location>
</feature>
<dbReference type="SMART" id="SM00530">
    <property type="entry name" value="HTH_XRE"/>
    <property type="match status" value="1"/>
</dbReference>
<dbReference type="Pfam" id="PF01381">
    <property type="entry name" value="HTH_3"/>
    <property type="match status" value="1"/>
</dbReference>
<accession>A0ABN2P0X9</accession>
<dbReference type="EMBL" id="BAAAMJ010000015">
    <property type="protein sequence ID" value="GAA1908596.1"/>
    <property type="molecule type" value="Genomic_DNA"/>
</dbReference>
<organism evidence="2 3">
    <name type="scientific">Streptomyces sodiiphilus</name>
    <dbReference type="NCBI Taxonomy" id="226217"/>
    <lineage>
        <taxon>Bacteria</taxon>
        <taxon>Bacillati</taxon>
        <taxon>Actinomycetota</taxon>
        <taxon>Actinomycetes</taxon>
        <taxon>Kitasatosporales</taxon>
        <taxon>Streptomycetaceae</taxon>
        <taxon>Streptomyces</taxon>
    </lineage>
</organism>
<keyword evidence="3" id="KW-1185">Reference proteome</keyword>
<dbReference type="SUPFAM" id="SSF47413">
    <property type="entry name" value="lambda repressor-like DNA-binding domains"/>
    <property type="match status" value="1"/>
</dbReference>
<name>A0ABN2P0X9_9ACTN</name>
<dbReference type="RefSeq" id="WP_344260211.1">
    <property type="nucleotide sequence ID" value="NZ_BAAAMJ010000015.1"/>
</dbReference>
<evidence type="ECO:0000313" key="3">
    <source>
        <dbReference type="Proteomes" id="UP001501303"/>
    </source>
</evidence>
<sequence length="107" mass="11878">MNHGQWKTRRTEQLLGEVVEYDQEYIDARLAGDLGQAVYDRRVELGLSQTELAERASMTQPQISRIEGGDTVPTLPLLRRLAKALDGSLNVALTAEDSRVTFTPHAA</sequence>
<comment type="caution">
    <text evidence="2">The sequence shown here is derived from an EMBL/GenBank/DDBJ whole genome shotgun (WGS) entry which is preliminary data.</text>
</comment>
<reference evidence="2 3" key="1">
    <citation type="journal article" date="2019" name="Int. J. Syst. Evol. Microbiol.">
        <title>The Global Catalogue of Microorganisms (GCM) 10K type strain sequencing project: providing services to taxonomists for standard genome sequencing and annotation.</title>
        <authorList>
            <consortium name="The Broad Institute Genomics Platform"/>
            <consortium name="The Broad Institute Genome Sequencing Center for Infectious Disease"/>
            <person name="Wu L."/>
            <person name="Ma J."/>
        </authorList>
    </citation>
    <scope>NUCLEOTIDE SEQUENCE [LARGE SCALE GENOMIC DNA]</scope>
    <source>
        <strain evidence="2 3">JCM 13581</strain>
    </source>
</reference>
<evidence type="ECO:0000313" key="2">
    <source>
        <dbReference type="EMBL" id="GAA1908596.1"/>
    </source>
</evidence>
<dbReference type="Gene3D" id="1.10.260.40">
    <property type="entry name" value="lambda repressor-like DNA-binding domains"/>
    <property type="match status" value="1"/>
</dbReference>
<evidence type="ECO:0000259" key="1">
    <source>
        <dbReference type="PROSITE" id="PS50943"/>
    </source>
</evidence>
<dbReference type="PROSITE" id="PS50943">
    <property type="entry name" value="HTH_CROC1"/>
    <property type="match status" value="1"/>
</dbReference>
<dbReference type="CDD" id="cd00093">
    <property type="entry name" value="HTH_XRE"/>
    <property type="match status" value="1"/>
</dbReference>
<gene>
    <name evidence="2" type="ORF">GCM10009716_18150</name>
</gene>
<protein>
    <recommendedName>
        <fullName evidence="1">HTH cro/C1-type domain-containing protein</fullName>
    </recommendedName>
</protein>
<dbReference type="InterPro" id="IPR001387">
    <property type="entry name" value="Cro/C1-type_HTH"/>
</dbReference>
<dbReference type="Proteomes" id="UP001501303">
    <property type="component" value="Unassembled WGS sequence"/>
</dbReference>